<dbReference type="Proteomes" id="UP000838412">
    <property type="component" value="Chromosome 4"/>
</dbReference>
<reference evidence="2" key="1">
    <citation type="submission" date="2022-01" db="EMBL/GenBank/DDBJ databases">
        <authorList>
            <person name="Braso-Vives M."/>
        </authorList>
    </citation>
    <scope>NUCLEOTIDE SEQUENCE</scope>
</reference>
<dbReference type="PANTHER" id="PTHR34988">
    <property type="entry name" value="PROTEIN, PUTATIVE-RELATED"/>
    <property type="match status" value="1"/>
</dbReference>
<evidence type="ECO:0000313" key="2">
    <source>
        <dbReference type="EMBL" id="CAH1261879.1"/>
    </source>
</evidence>
<dbReference type="InterPro" id="IPR005175">
    <property type="entry name" value="PPC_dom"/>
</dbReference>
<dbReference type="AlphaFoldDB" id="A0A8J9ZTH4"/>
<evidence type="ECO:0000313" key="3">
    <source>
        <dbReference type="Proteomes" id="UP000838412"/>
    </source>
</evidence>
<proteinExistence type="predicted"/>
<dbReference type="CDD" id="cd11378">
    <property type="entry name" value="DUF296"/>
    <property type="match status" value="1"/>
</dbReference>
<organism evidence="2 3">
    <name type="scientific">Branchiostoma lanceolatum</name>
    <name type="common">Common lancelet</name>
    <name type="synonym">Amphioxus lanceolatum</name>
    <dbReference type="NCBI Taxonomy" id="7740"/>
    <lineage>
        <taxon>Eukaryota</taxon>
        <taxon>Metazoa</taxon>
        <taxon>Chordata</taxon>
        <taxon>Cephalochordata</taxon>
        <taxon>Leptocardii</taxon>
        <taxon>Amphioxiformes</taxon>
        <taxon>Branchiostomatidae</taxon>
        <taxon>Branchiostoma</taxon>
    </lineage>
</organism>
<gene>
    <name evidence="2" type="primary">Hypp2475</name>
    <name evidence="2" type="ORF">BLAG_LOCUS17174</name>
</gene>
<dbReference type="SUPFAM" id="SSF117856">
    <property type="entry name" value="AF0104/ALDC/Ptd012-like"/>
    <property type="match status" value="1"/>
</dbReference>
<dbReference type="PANTHER" id="PTHR34988:SF1">
    <property type="entry name" value="DNA-BINDING PROTEIN"/>
    <property type="match status" value="1"/>
</dbReference>
<keyword evidence="3" id="KW-1185">Reference proteome</keyword>
<dbReference type="Pfam" id="PF03479">
    <property type="entry name" value="PCC"/>
    <property type="match status" value="1"/>
</dbReference>
<dbReference type="PROSITE" id="PS51742">
    <property type="entry name" value="PPC"/>
    <property type="match status" value="1"/>
</dbReference>
<accession>A0A8J9ZTH4</accession>
<dbReference type="Gene3D" id="3.30.1330.80">
    <property type="entry name" value="Hypothetical protein, similar to alpha- acetolactate decarboxylase, domain 2"/>
    <property type="match status" value="1"/>
</dbReference>
<dbReference type="OrthoDB" id="2156856at2759"/>
<feature type="domain" description="PPC" evidence="1">
    <location>
        <begin position="2"/>
        <end position="136"/>
    </location>
</feature>
<evidence type="ECO:0000259" key="1">
    <source>
        <dbReference type="PROSITE" id="PS51742"/>
    </source>
</evidence>
<name>A0A8J9ZTH4_BRALA</name>
<sequence>MASPLVCFTLRLGPGEEIKSALQKFVEEKRLKAPFIMMCVGSVSSAKLRLANATAEKPNEVIERDQNYEIVSMVGTLTDSCHLHVSLADKDGAVIGGHVMNLTVFTTAEIVIGECSNLTYRREMDERTGFPELVVSRRLNHQMGTEV</sequence>
<dbReference type="EMBL" id="OV696689">
    <property type="protein sequence ID" value="CAH1261879.1"/>
    <property type="molecule type" value="Genomic_DNA"/>
</dbReference>
<protein>
    <submittedName>
        <fullName evidence="2">Hypp2475 protein</fullName>
    </submittedName>
</protein>